<evidence type="ECO:0000313" key="1">
    <source>
        <dbReference type="EMBL" id="MFC6658954.1"/>
    </source>
</evidence>
<reference evidence="1" key="1">
    <citation type="journal article" date="2014" name="Int. J. Syst. Evol. Microbiol.">
        <title>Complete genome of a new Firmicutes species belonging to the dominant human colonic microbiota ('Ruminococcus bicirculans') reveals two chromosomes and a selective capacity to utilize plant glucans.</title>
        <authorList>
            <consortium name="NISC Comparative Sequencing Program"/>
            <person name="Wegmann U."/>
            <person name="Louis P."/>
            <person name="Goesmann A."/>
            <person name="Henrissat B."/>
            <person name="Duncan S.H."/>
            <person name="Flint H.J."/>
        </authorList>
    </citation>
    <scope>NUCLEOTIDE SEQUENCE</scope>
    <source>
        <strain evidence="1">NBRC 112888</strain>
    </source>
</reference>
<evidence type="ECO:0000313" key="3">
    <source>
        <dbReference type="Proteomes" id="UP001596317"/>
    </source>
</evidence>
<accession>A0ABW1ZGP1</accession>
<organism evidence="1 3">
    <name type="scientific">Deinococcus multiflagellatus</name>
    <dbReference type="NCBI Taxonomy" id="1656887"/>
    <lineage>
        <taxon>Bacteria</taxon>
        <taxon>Thermotogati</taxon>
        <taxon>Deinococcota</taxon>
        <taxon>Deinococci</taxon>
        <taxon>Deinococcales</taxon>
        <taxon>Deinococcaceae</taxon>
        <taxon>Deinococcus</taxon>
    </lineage>
</organism>
<dbReference type="EMBL" id="JBHSWB010000001">
    <property type="protein sequence ID" value="MFC6658954.1"/>
    <property type="molecule type" value="Genomic_DNA"/>
</dbReference>
<dbReference type="RefSeq" id="WP_224605452.1">
    <property type="nucleotide sequence ID" value="NZ_JAIQXV010000003.1"/>
</dbReference>
<reference evidence="1" key="3">
    <citation type="submission" date="2024-09" db="EMBL/GenBank/DDBJ databases">
        <authorList>
            <person name="Sun Q."/>
            <person name="Mori K."/>
        </authorList>
    </citation>
    <scope>NUCLEOTIDE SEQUENCE</scope>
    <source>
        <strain evidence="1">NBRC 112888</strain>
    </source>
</reference>
<dbReference type="Proteomes" id="UP001596317">
    <property type="component" value="Unassembled WGS sequence"/>
</dbReference>
<sequence>MPFQPLPQDQPSAILSCPDCHASWLIYEQQVGLPITCPGCGSTARPTHLGHTKAGSGRQVSFPSFRRLLEQPDTAHRVIPIVERWLNLRYEGALRFVDPAGQPVLLTEVHFQLQGQAEWQGAIYNLFMSSVR</sequence>
<comment type="caution">
    <text evidence="1">The sequence shown here is derived from an EMBL/GenBank/DDBJ whole genome shotgun (WGS) entry which is preliminary data.</text>
</comment>
<proteinExistence type="predicted"/>
<protein>
    <submittedName>
        <fullName evidence="1">Uncharacterized protein</fullName>
    </submittedName>
</protein>
<name>A0ABW1ZGP1_9DEIO</name>
<evidence type="ECO:0000313" key="2">
    <source>
        <dbReference type="EMBL" id="MFC6662377.1"/>
    </source>
</evidence>
<gene>
    <name evidence="1" type="ORF">ACFP90_00175</name>
    <name evidence="2" type="ORF">ACFP90_20180</name>
</gene>
<dbReference type="EMBL" id="JBHSWB010000001">
    <property type="protein sequence ID" value="MFC6662377.1"/>
    <property type="molecule type" value="Genomic_DNA"/>
</dbReference>
<keyword evidence="3" id="KW-1185">Reference proteome</keyword>
<reference evidence="3" key="2">
    <citation type="journal article" date="2019" name="Int. J. Syst. Evol. Microbiol.">
        <title>The Global Catalogue of Microorganisms (GCM) 10K type strain sequencing project: providing services to taxonomists for standard genome sequencing and annotation.</title>
        <authorList>
            <consortium name="The Broad Institute Genomics Platform"/>
            <consortium name="The Broad Institute Genome Sequencing Center for Infectious Disease"/>
            <person name="Wu L."/>
            <person name="Ma J."/>
        </authorList>
    </citation>
    <scope>NUCLEOTIDE SEQUENCE [LARGE SCALE GENOMIC DNA]</scope>
    <source>
        <strain evidence="3">CCUG 63830</strain>
    </source>
</reference>